<evidence type="ECO:0000313" key="3">
    <source>
        <dbReference type="Proteomes" id="UP000245647"/>
    </source>
</evidence>
<proteinExistence type="predicted"/>
<dbReference type="Pfam" id="PF03572">
    <property type="entry name" value="Peptidase_S41"/>
    <property type="match status" value="1"/>
</dbReference>
<gene>
    <name evidence="2" type="ORF">DDR33_15905</name>
</gene>
<organism evidence="2 3">
    <name type="scientific">Pararcticibacter amylolyticus</name>
    <dbReference type="NCBI Taxonomy" id="2173175"/>
    <lineage>
        <taxon>Bacteria</taxon>
        <taxon>Pseudomonadati</taxon>
        <taxon>Bacteroidota</taxon>
        <taxon>Sphingobacteriia</taxon>
        <taxon>Sphingobacteriales</taxon>
        <taxon>Sphingobacteriaceae</taxon>
        <taxon>Pararcticibacter</taxon>
    </lineage>
</organism>
<dbReference type="OrthoDB" id="5379939at2"/>
<dbReference type="GO" id="GO:0006508">
    <property type="term" value="P:proteolysis"/>
    <property type="evidence" value="ECO:0007669"/>
    <property type="project" value="InterPro"/>
</dbReference>
<dbReference type="InterPro" id="IPR005151">
    <property type="entry name" value="Tail-specific_protease"/>
</dbReference>
<dbReference type="SUPFAM" id="SSF52096">
    <property type="entry name" value="ClpP/crotonase"/>
    <property type="match status" value="1"/>
</dbReference>
<dbReference type="PANTHER" id="PTHR32060:SF30">
    <property type="entry name" value="CARBOXY-TERMINAL PROCESSING PROTEASE CTPA"/>
    <property type="match status" value="1"/>
</dbReference>
<name>A0A2U2PEE2_9SPHI</name>
<dbReference type="Gene3D" id="3.30.750.44">
    <property type="match status" value="1"/>
</dbReference>
<evidence type="ECO:0000259" key="1">
    <source>
        <dbReference type="Pfam" id="PF03572"/>
    </source>
</evidence>
<sequence>MPVDFNESSRLYYLCKVWGFAKYFHERNEVSRKKPVNADSLLLNAIPMVLKAHSKQAFRSVLSKMIAEFGNGGDKRSNPFPDLKDYSLLDNNWFEDTICLDKKIRTQLEQLFYTHTGRQSDFAYNRKNEGTVRLSNENTYTSFADEKLRLLGLFRYWNVINFFYPSKNYTDENWDEVLYTSIPKFRTASSQVDYRKEIYRLTNKLKDRHTSYPASIDGFLFGAYRPNFQLSRIGDSLVISKIRDPQKNKEGFKCGDILLSVDGQDAIHLYDSLASFTGGGNRWSEQRFICNAVISIKDSVNKFTVLRNGERRVIHSRNRKAWDWHQDKRKRIKENEDTPLAKYIRPSIAYFDLTSANKDNFAENFERVKDAKSVILDLRCYPNTSVLFALAENFVPPNSVFAYVAYADTRYPGMLRMHPSSKPIGSEGYFKGQIIVLVNEETGSFSEYATMLLQANKKTKVVGTLSSGADGNVSTLEFPGQIKTIYSGIGIYYPGMIATQRKGVRIDFPIEPTIESIRSSRDIALEKAIQIIGSPGKSL</sequence>
<reference evidence="2 3" key="1">
    <citation type="submission" date="2018-04" db="EMBL/GenBank/DDBJ databases">
        <title>Pedobacter chongqingensis sp. nov., isolated from a rottenly hemp rope.</title>
        <authorList>
            <person name="Cai Y."/>
        </authorList>
    </citation>
    <scope>NUCLEOTIDE SEQUENCE [LARGE SCALE GENOMIC DNA]</scope>
    <source>
        <strain evidence="2 3">FJ4-8</strain>
    </source>
</reference>
<dbReference type="Proteomes" id="UP000245647">
    <property type="component" value="Unassembled WGS sequence"/>
</dbReference>
<dbReference type="GO" id="GO:0008236">
    <property type="term" value="F:serine-type peptidase activity"/>
    <property type="evidence" value="ECO:0007669"/>
    <property type="project" value="InterPro"/>
</dbReference>
<dbReference type="GO" id="GO:0030288">
    <property type="term" value="C:outer membrane-bounded periplasmic space"/>
    <property type="evidence" value="ECO:0007669"/>
    <property type="project" value="TreeGrafter"/>
</dbReference>
<dbReference type="GO" id="GO:0007165">
    <property type="term" value="P:signal transduction"/>
    <property type="evidence" value="ECO:0007669"/>
    <property type="project" value="TreeGrafter"/>
</dbReference>
<dbReference type="AlphaFoldDB" id="A0A2U2PEE2"/>
<comment type="caution">
    <text evidence="2">The sequence shown here is derived from an EMBL/GenBank/DDBJ whole genome shotgun (WGS) entry which is preliminary data.</text>
</comment>
<dbReference type="PANTHER" id="PTHR32060">
    <property type="entry name" value="TAIL-SPECIFIC PROTEASE"/>
    <property type="match status" value="1"/>
</dbReference>
<dbReference type="EMBL" id="QEAS01000013">
    <property type="protein sequence ID" value="PWG79684.1"/>
    <property type="molecule type" value="Genomic_DNA"/>
</dbReference>
<feature type="domain" description="Tail specific protease" evidence="1">
    <location>
        <begin position="348"/>
        <end position="508"/>
    </location>
</feature>
<dbReference type="GO" id="GO:0004175">
    <property type="term" value="F:endopeptidase activity"/>
    <property type="evidence" value="ECO:0007669"/>
    <property type="project" value="TreeGrafter"/>
</dbReference>
<dbReference type="InterPro" id="IPR029045">
    <property type="entry name" value="ClpP/crotonase-like_dom_sf"/>
</dbReference>
<accession>A0A2U2PEE2</accession>
<evidence type="ECO:0000313" key="2">
    <source>
        <dbReference type="EMBL" id="PWG79684.1"/>
    </source>
</evidence>
<dbReference type="Gene3D" id="3.90.226.10">
    <property type="entry name" value="2-enoyl-CoA Hydratase, Chain A, domain 1"/>
    <property type="match status" value="1"/>
</dbReference>
<protein>
    <submittedName>
        <fullName evidence="2">Peptidase S41</fullName>
    </submittedName>
</protein>
<keyword evidence="3" id="KW-1185">Reference proteome</keyword>